<evidence type="ECO:0000259" key="15">
    <source>
        <dbReference type="Pfam" id="PF00082"/>
    </source>
</evidence>
<feature type="chain" id="PRO_5038065965" evidence="14">
    <location>
        <begin position="40"/>
        <end position="429"/>
    </location>
</feature>
<name>A0A949JGY4_9ACTN</name>
<evidence type="ECO:0000256" key="14">
    <source>
        <dbReference type="SAM" id="SignalP"/>
    </source>
</evidence>
<feature type="active site" description="Charge relay system" evidence="11">
    <location>
        <position position="96"/>
    </location>
</feature>
<dbReference type="InterPro" id="IPR023828">
    <property type="entry name" value="Peptidase_S8_Ser-AS"/>
</dbReference>
<dbReference type="PANTHER" id="PTHR43806:SF11">
    <property type="entry name" value="CEREVISIN-RELATED"/>
    <property type="match status" value="1"/>
</dbReference>
<feature type="compositionally biased region" description="Polar residues" evidence="12">
    <location>
        <begin position="46"/>
        <end position="55"/>
    </location>
</feature>
<protein>
    <submittedName>
        <fullName evidence="16">Type VII secretion-associated serine protease mycosin</fullName>
    </submittedName>
</protein>
<dbReference type="InterPro" id="IPR034202">
    <property type="entry name" value="Subtilisin_Carlsberg-like"/>
</dbReference>
<dbReference type="RefSeq" id="WP_211041234.1">
    <property type="nucleotide sequence ID" value="NZ_JAELVF020000001.1"/>
</dbReference>
<dbReference type="InterPro" id="IPR050131">
    <property type="entry name" value="Peptidase_S8_subtilisin-like"/>
</dbReference>
<feature type="active site" description="Charge relay system" evidence="11">
    <location>
        <position position="130"/>
    </location>
</feature>
<dbReference type="EMBL" id="JAELVF020000001">
    <property type="protein sequence ID" value="MBU7596079.1"/>
    <property type="molecule type" value="Genomic_DNA"/>
</dbReference>
<dbReference type="SUPFAM" id="SSF52743">
    <property type="entry name" value="Subtilisin-like"/>
    <property type="match status" value="1"/>
</dbReference>
<keyword evidence="3" id="KW-1003">Cell membrane</keyword>
<sequence>MGHRATGQRAGRLRRSARTAVITLCVTGLFGAPVLPAQADEGPSAQDDNPGTVLNNGECDFPADPIAGTPWALQRLLFDQIWEETKGKGVEIAVIDSGTDNQHPQLKSAVSKGRDVITKKGDGTSDQAGHGTKVGGIIAARPAGGTGFVGIAPEATLFPIRQNDNEVKGTVKTMVQAIDAAISRKVDIINISQGTSAQLADDSPLHRAVARAQRANILVIASAGNDGASGEEKDNFPASIPGVLGVAASDRNNERAGFSQSGEAVDIAAPGVDIVSTVPGAGHCVDNGTSFAAPYVAGVAALVRAKYPKWDYKQVSWHLQETADRVSLNRDKNVGWGVVDPMAALGGDGEPPAGPPAPDKAENTGVNADNILPAPVVLGETPQERRVRYGLYIFTGGVLGVAVVVGTSIAIRDWRRKTSHNLHGEAING</sequence>
<dbReference type="GO" id="GO:0004252">
    <property type="term" value="F:serine-type endopeptidase activity"/>
    <property type="evidence" value="ECO:0007669"/>
    <property type="project" value="UniProtKB-UniRule"/>
</dbReference>
<dbReference type="GO" id="GO:0006508">
    <property type="term" value="P:proteolysis"/>
    <property type="evidence" value="ECO:0007669"/>
    <property type="project" value="UniProtKB-KW"/>
</dbReference>
<evidence type="ECO:0000256" key="10">
    <source>
        <dbReference type="ARBA" id="ARBA00023136"/>
    </source>
</evidence>
<evidence type="ECO:0000256" key="6">
    <source>
        <dbReference type="ARBA" id="ARBA00022723"/>
    </source>
</evidence>
<feature type="transmembrane region" description="Helical" evidence="13">
    <location>
        <begin position="389"/>
        <end position="411"/>
    </location>
</feature>
<evidence type="ECO:0000256" key="12">
    <source>
        <dbReference type="SAM" id="MobiDB-lite"/>
    </source>
</evidence>
<proteinExistence type="inferred from homology"/>
<feature type="region of interest" description="Disordered" evidence="12">
    <location>
        <begin position="345"/>
        <end position="365"/>
    </location>
</feature>
<evidence type="ECO:0000256" key="13">
    <source>
        <dbReference type="SAM" id="Phobius"/>
    </source>
</evidence>
<keyword evidence="17" id="KW-1185">Reference proteome</keyword>
<evidence type="ECO:0000256" key="2">
    <source>
        <dbReference type="ARBA" id="ARBA00011073"/>
    </source>
</evidence>
<evidence type="ECO:0000256" key="8">
    <source>
        <dbReference type="ARBA" id="ARBA00022825"/>
    </source>
</evidence>
<evidence type="ECO:0000256" key="3">
    <source>
        <dbReference type="ARBA" id="ARBA00022475"/>
    </source>
</evidence>
<dbReference type="GO" id="GO:0046872">
    <property type="term" value="F:metal ion binding"/>
    <property type="evidence" value="ECO:0007669"/>
    <property type="project" value="UniProtKB-KW"/>
</dbReference>
<evidence type="ECO:0000313" key="17">
    <source>
        <dbReference type="Proteomes" id="UP000694501"/>
    </source>
</evidence>
<dbReference type="InterPro" id="IPR023834">
    <property type="entry name" value="T7SS_pept_S8A_mycosin"/>
</dbReference>
<keyword evidence="10 13" id="KW-0472">Membrane</keyword>
<evidence type="ECO:0000256" key="1">
    <source>
        <dbReference type="ARBA" id="ARBA00004162"/>
    </source>
</evidence>
<keyword evidence="9 13" id="KW-1133">Transmembrane helix</keyword>
<dbReference type="NCBIfam" id="TIGR03921">
    <property type="entry name" value="T7SS_mycosin"/>
    <property type="match status" value="1"/>
</dbReference>
<dbReference type="InterPro" id="IPR015500">
    <property type="entry name" value="Peptidase_S8_subtilisin-rel"/>
</dbReference>
<dbReference type="InterPro" id="IPR022398">
    <property type="entry name" value="Peptidase_S8_His-AS"/>
</dbReference>
<dbReference type="Pfam" id="PF00082">
    <property type="entry name" value="Peptidase_S8"/>
    <property type="match status" value="1"/>
</dbReference>
<comment type="subcellular location">
    <subcellularLocation>
        <location evidence="1">Cell membrane</location>
        <topology evidence="1">Single-pass membrane protein</topology>
    </subcellularLocation>
</comment>
<accession>A0A949JGY4</accession>
<dbReference type="PROSITE" id="PS00137">
    <property type="entry name" value="SUBTILASE_HIS"/>
    <property type="match status" value="1"/>
</dbReference>
<keyword evidence="4 11" id="KW-0645">Protease</keyword>
<dbReference type="Proteomes" id="UP000694501">
    <property type="component" value="Unassembled WGS sequence"/>
</dbReference>
<dbReference type="AlphaFoldDB" id="A0A949JGY4"/>
<evidence type="ECO:0000256" key="4">
    <source>
        <dbReference type="ARBA" id="ARBA00022670"/>
    </source>
</evidence>
<dbReference type="GO" id="GO:0005886">
    <property type="term" value="C:plasma membrane"/>
    <property type="evidence" value="ECO:0007669"/>
    <property type="project" value="UniProtKB-SubCell"/>
</dbReference>
<dbReference type="PROSITE" id="PS51892">
    <property type="entry name" value="SUBTILASE"/>
    <property type="match status" value="1"/>
</dbReference>
<keyword evidence="5 13" id="KW-0812">Transmembrane</keyword>
<dbReference type="InterPro" id="IPR036852">
    <property type="entry name" value="Peptidase_S8/S53_dom_sf"/>
</dbReference>
<comment type="caution">
    <text evidence="16">The sequence shown here is derived from an EMBL/GenBank/DDBJ whole genome shotgun (WGS) entry which is preliminary data.</text>
</comment>
<comment type="similarity">
    <text evidence="2 11">Belongs to the peptidase S8 family.</text>
</comment>
<gene>
    <name evidence="16" type="primary">mycP</name>
    <name evidence="16" type="ORF">JGS22_000130</name>
</gene>
<feature type="region of interest" description="Disordered" evidence="12">
    <location>
        <begin position="37"/>
        <end position="59"/>
    </location>
</feature>
<dbReference type="PRINTS" id="PR00723">
    <property type="entry name" value="SUBTILISIN"/>
</dbReference>
<keyword evidence="8 11" id="KW-0720">Serine protease</keyword>
<keyword evidence="6" id="KW-0479">Metal-binding</keyword>
<reference evidence="16" key="1">
    <citation type="submission" date="2021-06" db="EMBL/GenBank/DDBJ databases">
        <title>Sequencing of actinobacteria type strains.</title>
        <authorList>
            <person name="Nguyen G.-S."/>
            <person name="Wentzel A."/>
        </authorList>
    </citation>
    <scope>NUCLEOTIDE SEQUENCE</scope>
    <source>
        <strain evidence="16">P38-E01</strain>
    </source>
</reference>
<organism evidence="16 17">
    <name type="scientific">Streptomyces tardus</name>
    <dbReference type="NCBI Taxonomy" id="2780544"/>
    <lineage>
        <taxon>Bacteria</taxon>
        <taxon>Bacillati</taxon>
        <taxon>Actinomycetota</taxon>
        <taxon>Actinomycetes</taxon>
        <taxon>Kitasatosporales</taxon>
        <taxon>Streptomycetaceae</taxon>
        <taxon>Streptomyces</taxon>
    </lineage>
</organism>
<evidence type="ECO:0000256" key="5">
    <source>
        <dbReference type="ARBA" id="ARBA00022692"/>
    </source>
</evidence>
<feature type="active site" description="Charge relay system" evidence="11">
    <location>
        <position position="290"/>
    </location>
</feature>
<dbReference type="Gene3D" id="3.40.50.200">
    <property type="entry name" value="Peptidase S8/S53 domain"/>
    <property type="match status" value="1"/>
</dbReference>
<dbReference type="PROSITE" id="PS00138">
    <property type="entry name" value="SUBTILASE_SER"/>
    <property type="match status" value="1"/>
</dbReference>
<keyword evidence="7 11" id="KW-0378">Hydrolase</keyword>
<feature type="signal peptide" evidence="14">
    <location>
        <begin position="1"/>
        <end position="39"/>
    </location>
</feature>
<evidence type="ECO:0000313" key="16">
    <source>
        <dbReference type="EMBL" id="MBU7596079.1"/>
    </source>
</evidence>
<keyword evidence="14" id="KW-0732">Signal</keyword>
<evidence type="ECO:0000256" key="11">
    <source>
        <dbReference type="PROSITE-ProRule" id="PRU01240"/>
    </source>
</evidence>
<evidence type="ECO:0000256" key="7">
    <source>
        <dbReference type="ARBA" id="ARBA00022801"/>
    </source>
</evidence>
<evidence type="ECO:0000256" key="9">
    <source>
        <dbReference type="ARBA" id="ARBA00022989"/>
    </source>
</evidence>
<dbReference type="CDD" id="cd07477">
    <property type="entry name" value="Peptidases_S8_Subtilisin_subset"/>
    <property type="match status" value="1"/>
</dbReference>
<dbReference type="InterPro" id="IPR000209">
    <property type="entry name" value="Peptidase_S8/S53_dom"/>
</dbReference>
<feature type="domain" description="Peptidase S8/S53" evidence="15">
    <location>
        <begin position="87"/>
        <end position="337"/>
    </location>
</feature>
<dbReference type="PANTHER" id="PTHR43806">
    <property type="entry name" value="PEPTIDASE S8"/>
    <property type="match status" value="1"/>
</dbReference>